<evidence type="ECO:0000256" key="3">
    <source>
        <dbReference type="ARBA" id="ARBA00023004"/>
    </source>
</evidence>
<dbReference type="PROSITE" id="PS50113">
    <property type="entry name" value="PAC"/>
    <property type="match status" value="1"/>
</dbReference>
<dbReference type="SUPFAM" id="SSF55785">
    <property type="entry name" value="PYP-like sensor domain (PAS domain)"/>
    <property type="match status" value="1"/>
</dbReference>
<keyword evidence="2" id="KW-0479">Metal-binding</keyword>
<dbReference type="PROSITE" id="PS50112">
    <property type="entry name" value="PAS"/>
    <property type="match status" value="1"/>
</dbReference>
<dbReference type="Gene3D" id="3.30.450.40">
    <property type="match status" value="1"/>
</dbReference>
<dbReference type="KEGG" id="shd:SUTH_02096"/>
<dbReference type="NCBIfam" id="TIGR00229">
    <property type="entry name" value="sensory_box"/>
    <property type="match status" value="1"/>
</dbReference>
<dbReference type="Proteomes" id="UP000031637">
    <property type="component" value="Chromosome"/>
</dbReference>
<dbReference type="InterPro" id="IPR013656">
    <property type="entry name" value="PAS_4"/>
</dbReference>
<feature type="coiled-coil region" evidence="4">
    <location>
        <begin position="1035"/>
        <end position="1069"/>
    </location>
</feature>
<reference evidence="8 9" key="1">
    <citation type="journal article" date="2014" name="Syst. Appl. Microbiol.">
        <title>Complete genomes of freshwater sulfur oxidizers Sulfuricella denitrificans skB26 and Sulfuritalea hydrogenivorans sk43H: genetic insights into the sulfur oxidation pathway of betaproteobacteria.</title>
        <authorList>
            <person name="Watanabe T."/>
            <person name="Kojima H."/>
            <person name="Fukui M."/>
        </authorList>
    </citation>
    <scope>NUCLEOTIDE SEQUENCE [LARGE SCALE GENOMIC DNA]</scope>
    <source>
        <strain evidence="8">DSM22779</strain>
    </source>
</reference>
<dbReference type="GO" id="GO:0046872">
    <property type="term" value="F:metal ion binding"/>
    <property type="evidence" value="ECO:0007669"/>
    <property type="project" value="UniProtKB-KW"/>
</dbReference>
<dbReference type="InterPro" id="IPR000700">
    <property type="entry name" value="PAS-assoc_C"/>
</dbReference>
<dbReference type="CDD" id="cd12107">
    <property type="entry name" value="Hemerythrin"/>
    <property type="match status" value="1"/>
</dbReference>
<gene>
    <name evidence="8" type="ORF">SUTH_02096</name>
</gene>
<dbReference type="InterPro" id="IPR012827">
    <property type="entry name" value="Hemerythrin_metal-bd"/>
</dbReference>
<comment type="similarity">
    <text evidence="1">Belongs to the hemerythrin family.</text>
</comment>
<dbReference type="InterPro" id="IPR029016">
    <property type="entry name" value="GAF-like_dom_sf"/>
</dbReference>
<evidence type="ECO:0000259" key="6">
    <source>
        <dbReference type="PROSITE" id="PS50112"/>
    </source>
</evidence>
<dbReference type="HOGENOM" id="CLU_285893_0_0_4"/>
<dbReference type="SUPFAM" id="SSF47188">
    <property type="entry name" value="Hemerythrin-like"/>
    <property type="match status" value="1"/>
</dbReference>
<sequence>MNPLAKFVVERATLAWALAIALSLLFGVIASDKIRDLREQERMSLLQTDAERRSLELMSITLNGNLMGAIAVLGLIDDAVKQEALGKLPANNPKVFPVLESIGRSYDADGVFVVAESGIIASSWDNAGKPSTKLNVKFRPYYQMAMQGMDNVYAAVSLARGDRSLYFSAPIYSETTSGTEAIGAVVARNSAMKLDHLLRDRNDVALLLSPQGVVYASNRAEWIGHLAGKPTPERLKAIRDLKQFGNMFENKEPALLPLEVTPGRHPFDGRRFAVATAKVQWNDPFGEWTLVLAEDLGRSVPLAQRFWIGAGIALALLLIGMLVLGMLRGQYRQTIVSRQLELNARKQEENARRESGIAAATVHLQRASTLADLSRAFLEEAHAMFGALQGAVYVCDESHPEQLNLAGSYACGEPLPATIVRGEGLLGQCAVERRSQLLPTAQDGFATIRSGLGEARPAAVWLAPVLMNENLLSVVELALLHVPNEAECKAFDDLVGLLAMNIEIVGRSVHTEKLLSATRAAEQANARQLAFQNALLETIPYPVFYKGIDTRFLGVNRAYEKCFGIDRADLIGKNVLDLDYLPLADRVAYQTEDEATIAGIGKVEREMKMPFVDGRIHDTLYFVSGFADAEGRPAGLIGTFIDISDMKQAQDELVRLSDAERFNHLAKGREARVLDLKREINDLCVRFGEAPRYASADMADSRVAEHEAADIIDESGTRLVRLNWHPSYESGNAEIDRDHRALFAVANDLLNAIVAGKSSVEMDRIIGILVQEVTAHFAREEGIQATLGYAHAEEHARIHRELVDKAVGLIGEFKAGRVGVGPFFQFLAYDVVARHMLVEDRKFFPLFDHGDARKARAQPAMQDNKTVPKLAELVDLEELQKLFSAFCESVGIAAAIIDLDAKVLASSRWQRACTDFHRVNPDSCARCIESDTELALKLQDGTDYTMYRCKNGMTDCASPIIIEGHHLANVFIGQFHLGPPDLEFFRQQARQFGYDEAEYLKAVQEAPVADEKRLPVILGFLSGFARMISSMSLARLRADAAHASLRQQAETLQQERIAAMSLAEDAEQARIALEAIAKEQTP</sequence>
<accession>W0SG36</accession>
<protein>
    <submittedName>
        <fullName evidence="8">COG2202: FOG: PAS/PAC domain</fullName>
    </submittedName>
</protein>
<keyword evidence="9" id="KW-1185">Reference proteome</keyword>
<dbReference type="EMBL" id="AP012547">
    <property type="protein sequence ID" value="BAO29887.1"/>
    <property type="molecule type" value="Genomic_DNA"/>
</dbReference>
<dbReference type="Pfam" id="PF08448">
    <property type="entry name" value="PAS_4"/>
    <property type="match status" value="1"/>
</dbReference>
<dbReference type="SMART" id="SM00091">
    <property type="entry name" value="PAS"/>
    <property type="match status" value="1"/>
</dbReference>
<evidence type="ECO:0000256" key="4">
    <source>
        <dbReference type="SAM" id="Coils"/>
    </source>
</evidence>
<keyword evidence="3" id="KW-0408">Iron</keyword>
<evidence type="ECO:0000313" key="8">
    <source>
        <dbReference type="EMBL" id="BAO29887.1"/>
    </source>
</evidence>
<dbReference type="STRING" id="1223802.SUTH_02096"/>
<dbReference type="RefSeq" id="WP_070099341.1">
    <property type="nucleotide sequence ID" value="NZ_AP012547.1"/>
</dbReference>
<dbReference type="Pfam" id="PF10114">
    <property type="entry name" value="PocR"/>
    <property type="match status" value="1"/>
</dbReference>
<keyword evidence="5" id="KW-0812">Transmembrane</keyword>
<feature type="domain" description="PAS" evidence="6">
    <location>
        <begin position="535"/>
        <end position="576"/>
    </location>
</feature>
<evidence type="ECO:0000259" key="7">
    <source>
        <dbReference type="PROSITE" id="PS50113"/>
    </source>
</evidence>
<dbReference type="SUPFAM" id="SSF55781">
    <property type="entry name" value="GAF domain-like"/>
    <property type="match status" value="1"/>
</dbReference>
<name>W0SG36_9PROT</name>
<dbReference type="InterPro" id="IPR035938">
    <property type="entry name" value="Hemerythrin-like_sf"/>
</dbReference>
<keyword evidence="5" id="KW-0472">Membrane</keyword>
<dbReference type="CDD" id="cd00130">
    <property type="entry name" value="PAS"/>
    <property type="match status" value="1"/>
</dbReference>
<dbReference type="Gene3D" id="3.30.450.20">
    <property type="entry name" value="PAS domain"/>
    <property type="match status" value="2"/>
</dbReference>
<proteinExistence type="inferred from homology"/>
<evidence type="ECO:0000313" key="9">
    <source>
        <dbReference type="Proteomes" id="UP000031637"/>
    </source>
</evidence>
<dbReference type="InterPro" id="IPR012312">
    <property type="entry name" value="Hemerythrin-like"/>
</dbReference>
<dbReference type="Gene3D" id="1.20.120.50">
    <property type="entry name" value="Hemerythrin-like"/>
    <property type="match status" value="1"/>
</dbReference>
<dbReference type="InterPro" id="IPR035965">
    <property type="entry name" value="PAS-like_dom_sf"/>
</dbReference>
<dbReference type="NCBIfam" id="TIGR02481">
    <property type="entry name" value="hemeryth_dom"/>
    <property type="match status" value="1"/>
</dbReference>
<keyword evidence="5" id="KW-1133">Transmembrane helix</keyword>
<dbReference type="Pfam" id="PF01814">
    <property type="entry name" value="Hemerythrin"/>
    <property type="match status" value="1"/>
</dbReference>
<keyword evidence="4" id="KW-0175">Coiled coil</keyword>
<dbReference type="InterPro" id="IPR018771">
    <property type="entry name" value="PocR_dom"/>
</dbReference>
<dbReference type="OrthoDB" id="9772100at2"/>
<feature type="transmembrane region" description="Helical" evidence="5">
    <location>
        <begin position="306"/>
        <end position="327"/>
    </location>
</feature>
<dbReference type="AlphaFoldDB" id="W0SG36"/>
<evidence type="ECO:0000256" key="1">
    <source>
        <dbReference type="ARBA" id="ARBA00010587"/>
    </source>
</evidence>
<feature type="domain" description="PAC" evidence="7">
    <location>
        <begin position="603"/>
        <end position="655"/>
    </location>
</feature>
<dbReference type="InterPro" id="IPR000014">
    <property type="entry name" value="PAS"/>
</dbReference>
<evidence type="ECO:0000256" key="5">
    <source>
        <dbReference type="SAM" id="Phobius"/>
    </source>
</evidence>
<evidence type="ECO:0000256" key="2">
    <source>
        <dbReference type="ARBA" id="ARBA00022723"/>
    </source>
</evidence>
<organism evidence="8 9">
    <name type="scientific">Sulfuritalea hydrogenivorans sk43H</name>
    <dbReference type="NCBI Taxonomy" id="1223802"/>
    <lineage>
        <taxon>Bacteria</taxon>
        <taxon>Pseudomonadati</taxon>
        <taxon>Pseudomonadota</taxon>
        <taxon>Betaproteobacteria</taxon>
        <taxon>Nitrosomonadales</taxon>
        <taxon>Sterolibacteriaceae</taxon>
        <taxon>Sulfuritalea</taxon>
    </lineage>
</organism>